<sequence length="142" mass="14759">MARGGSPDLPAPRVSDGEPRAARMGANSRWLERKSGRGRSPRRCSPSGSRGAAHRGLGASGNRSAAGMGVVVHLGWHLLLALAQCSSGMVAGWSHRGDDVDGEARWGEALRYAAQPSGPSSGSHGPEEGDDRAVACVWMYVG</sequence>
<gene>
    <name evidence="2" type="ORF">E2562_029645</name>
</gene>
<protein>
    <submittedName>
        <fullName evidence="2">Uncharacterized protein</fullName>
    </submittedName>
</protein>
<feature type="region of interest" description="Disordered" evidence="1">
    <location>
        <begin position="1"/>
        <end position="62"/>
    </location>
</feature>
<dbReference type="Proteomes" id="UP000479710">
    <property type="component" value="Unassembled WGS sequence"/>
</dbReference>
<organism evidence="2 3">
    <name type="scientific">Oryza meyeriana var. granulata</name>
    <dbReference type="NCBI Taxonomy" id="110450"/>
    <lineage>
        <taxon>Eukaryota</taxon>
        <taxon>Viridiplantae</taxon>
        <taxon>Streptophyta</taxon>
        <taxon>Embryophyta</taxon>
        <taxon>Tracheophyta</taxon>
        <taxon>Spermatophyta</taxon>
        <taxon>Magnoliopsida</taxon>
        <taxon>Liliopsida</taxon>
        <taxon>Poales</taxon>
        <taxon>Poaceae</taxon>
        <taxon>BOP clade</taxon>
        <taxon>Oryzoideae</taxon>
        <taxon>Oryzeae</taxon>
        <taxon>Oryzinae</taxon>
        <taxon>Oryza</taxon>
        <taxon>Oryza meyeriana</taxon>
    </lineage>
</organism>
<dbReference type="EMBL" id="SPHZ02000001">
    <property type="protein sequence ID" value="KAF0935058.1"/>
    <property type="molecule type" value="Genomic_DNA"/>
</dbReference>
<proteinExistence type="predicted"/>
<dbReference type="AlphaFoldDB" id="A0A6G1FDN1"/>
<accession>A0A6G1FDN1</accession>
<evidence type="ECO:0000313" key="2">
    <source>
        <dbReference type="EMBL" id="KAF0935058.1"/>
    </source>
</evidence>
<reference evidence="2 3" key="1">
    <citation type="submission" date="2019-11" db="EMBL/GenBank/DDBJ databases">
        <title>Whole genome sequence of Oryza granulata.</title>
        <authorList>
            <person name="Li W."/>
        </authorList>
    </citation>
    <scope>NUCLEOTIDE SEQUENCE [LARGE SCALE GENOMIC DNA]</scope>
    <source>
        <strain evidence="3">cv. Menghai</strain>
        <tissue evidence="2">Leaf</tissue>
    </source>
</reference>
<comment type="caution">
    <text evidence="2">The sequence shown here is derived from an EMBL/GenBank/DDBJ whole genome shotgun (WGS) entry which is preliminary data.</text>
</comment>
<name>A0A6G1FDN1_9ORYZ</name>
<keyword evidence="3" id="KW-1185">Reference proteome</keyword>
<evidence type="ECO:0000313" key="3">
    <source>
        <dbReference type="Proteomes" id="UP000479710"/>
    </source>
</evidence>
<evidence type="ECO:0000256" key="1">
    <source>
        <dbReference type="SAM" id="MobiDB-lite"/>
    </source>
</evidence>